<feature type="compositionally biased region" description="Basic and acidic residues" evidence="4">
    <location>
        <begin position="586"/>
        <end position="612"/>
    </location>
</feature>
<dbReference type="InterPro" id="IPR001313">
    <property type="entry name" value="Pumilio_RNA-bd_rpt"/>
</dbReference>
<keyword evidence="2" id="KW-0694">RNA-binding</keyword>
<comment type="caution">
    <text evidence="6">The sequence shown here is derived from an EMBL/GenBank/DDBJ whole genome shotgun (WGS) entry which is preliminary data.</text>
</comment>
<dbReference type="PANTHER" id="PTHR13389">
    <property type="entry name" value="PUMILIO HOMOLOG 3"/>
    <property type="match status" value="1"/>
</dbReference>
<dbReference type="InterPro" id="IPR040059">
    <property type="entry name" value="PUM3"/>
</dbReference>
<feature type="compositionally biased region" description="Gly residues" evidence="4">
    <location>
        <begin position="566"/>
        <end position="576"/>
    </location>
</feature>
<keyword evidence="7" id="KW-1185">Reference proteome</keyword>
<dbReference type="SUPFAM" id="SSF48371">
    <property type="entry name" value="ARM repeat"/>
    <property type="match status" value="1"/>
</dbReference>
<feature type="region of interest" description="Disordered" evidence="4">
    <location>
        <begin position="1"/>
        <end position="104"/>
    </location>
</feature>
<dbReference type="InterPro" id="IPR012959">
    <property type="entry name" value="CPL_dom"/>
</dbReference>
<proteinExistence type="predicted"/>
<evidence type="ECO:0000313" key="7">
    <source>
        <dbReference type="Proteomes" id="UP001174909"/>
    </source>
</evidence>
<dbReference type="PROSITE" id="PS50303">
    <property type="entry name" value="PUM_HD"/>
    <property type="match status" value="1"/>
</dbReference>
<dbReference type="SMART" id="SM00025">
    <property type="entry name" value="Pumilio"/>
    <property type="match status" value="5"/>
</dbReference>
<evidence type="ECO:0000256" key="1">
    <source>
        <dbReference type="ARBA" id="ARBA00022737"/>
    </source>
</evidence>
<dbReference type="Proteomes" id="UP001174909">
    <property type="component" value="Unassembled WGS sequence"/>
</dbReference>
<dbReference type="InterPro" id="IPR016024">
    <property type="entry name" value="ARM-type_fold"/>
</dbReference>
<organism evidence="6 7">
    <name type="scientific">Geodia barretti</name>
    <name type="common">Barrett's horny sponge</name>
    <dbReference type="NCBI Taxonomy" id="519541"/>
    <lineage>
        <taxon>Eukaryota</taxon>
        <taxon>Metazoa</taxon>
        <taxon>Porifera</taxon>
        <taxon>Demospongiae</taxon>
        <taxon>Heteroscleromorpha</taxon>
        <taxon>Tetractinellida</taxon>
        <taxon>Astrophorina</taxon>
        <taxon>Geodiidae</taxon>
        <taxon>Geodia</taxon>
    </lineage>
</organism>
<feature type="compositionally biased region" description="Basic residues" evidence="4">
    <location>
        <begin position="39"/>
        <end position="58"/>
    </location>
</feature>
<feature type="region of interest" description="Disordered" evidence="4">
    <location>
        <begin position="565"/>
        <end position="612"/>
    </location>
</feature>
<dbReference type="GO" id="GO:0003729">
    <property type="term" value="F:mRNA binding"/>
    <property type="evidence" value="ECO:0007669"/>
    <property type="project" value="TreeGrafter"/>
</dbReference>
<feature type="repeat" description="Pumilio" evidence="3">
    <location>
        <begin position="202"/>
        <end position="237"/>
    </location>
</feature>
<dbReference type="Gene3D" id="1.25.10.10">
    <property type="entry name" value="Leucine-rich Repeat Variant"/>
    <property type="match status" value="2"/>
</dbReference>
<keyword evidence="1" id="KW-0677">Repeat</keyword>
<sequence>MAKPKRLEGGKGGGKGKARGSRGPAKGAKDVGLSSNSRPKFKRNSGKFKPKSRGKPVVKGKEKEKRAQPSVGPGSDGEAVITTGAKRKRQEQQGEGKQEGDKRFKVLVKKVKEKQPLTRKERRELKKRKRKNYDLISQTLQLWEKLRRHDLKAVERSDLLDQMMSLITGHIYEFALKHDTARIVQCCLKFGTPPHHTTIFTELKDHVVQLSKSKYAKFAVKAMMRLGTPEQRHQLISGLYGNVHRLARHKEAADVLETAYNDYANSSERANLVQEFYGRKFALFKSKEGEEKGLGEILGGGEVGERETVLEHMREALAKLLDKSVVRHSIVHRALLDFLTHCDHTSRSDMIDQLKELLVEMLHTRDGSRVTLLCLWHGTPKVRKAIVKSFKPYVRKICVEENGHVVMMGVFDTVDDTVLVRKHILSEMALGLGELCESPVGRRVVLYLLSPRNRRHFSSQFLRNVLEPGDGNKHTKKPREVRHRELLEGVAEPLLSLARERASDWARSKPHSPLLLQIAASLPGAVAHIGAPLVELLAADFDPSDHFVVHPCGHWVVKRLLTSEEIGGGGEGGNGEEGGEGEEGGGEERENEDEKRGGSGEKETGGDEIEKTRSFAEMILEGVSEDNIRAWTNTNRGAFIVCSLLSSKVNGVREKTKTILEPALKTIRTGTLEGQKALWKDINSNNNKTNH</sequence>
<gene>
    <name evidence="6" type="ORF">GBAR_LOCUS5499</name>
</gene>
<evidence type="ECO:0000256" key="3">
    <source>
        <dbReference type="PROSITE-ProRule" id="PRU00317"/>
    </source>
</evidence>
<dbReference type="PROSITE" id="PS50302">
    <property type="entry name" value="PUM"/>
    <property type="match status" value="1"/>
</dbReference>
<dbReference type="PANTHER" id="PTHR13389:SF0">
    <property type="entry name" value="PUMILIO HOMOLOG 3"/>
    <property type="match status" value="1"/>
</dbReference>
<name>A0AA35RBZ7_GEOBA</name>
<dbReference type="AlphaFoldDB" id="A0AA35RBZ7"/>
<accession>A0AA35RBZ7</accession>
<dbReference type="Pfam" id="PF08144">
    <property type="entry name" value="CPL"/>
    <property type="match status" value="1"/>
</dbReference>
<feature type="domain" description="PUM-HD" evidence="5">
    <location>
        <begin position="138"/>
        <end position="494"/>
    </location>
</feature>
<protein>
    <submittedName>
        <fullName evidence="6">Pumilio homolog 3</fullName>
    </submittedName>
</protein>
<evidence type="ECO:0000259" key="5">
    <source>
        <dbReference type="PROSITE" id="PS50303"/>
    </source>
</evidence>
<evidence type="ECO:0000313" key="6">
    <source>
        <dbReference type="EMBL" id="CAI8007953.1"/>
    </source>
</evidence>
<dbReference type="GO" id="GO:0005730">
    <property type="term" value="C:nucleolus"/>
    <property type="evidence" value="ECO:0007669"/>
    <property type="project" value="TreeGrafter"/>
</dbReference>
<dbReference type="GO" id="GO:0006417">
    <property type="term" value="P:regulation of translation"/>
    <property type="evidence" value="ECO:0007669"/>
    <property type="project" value="TreeGrafter"/>
</dbReference>
<reference evidence="6" key="1">
    <citation type="submission" date="2023-03" db="EMBL/GenBank/DDBJ databases">
        <authorList>
            <person name="Steffen K."/>
            <person name="Cardenas P."/>
        </authorList>
    </citation>
    <scope>NUCLEOTIDE SEQUENCE</scope>
</reference>
<dbReference type="EMBL" id="CASHTH010000806">
    <property type="protein sequence ID" value="CAI8007953.1"/>
    <property type="molecule type" value="Genomic_DNA"/>
</dbReference>
<feature type="compositionally biased region" description="Basic and acidic residues" evidence="4">
    <location>
        <begin position="90"/>
        <end position="104"/>
    </location>
</feature>
<dbReference type="InterPro" id="IPR011989">
    <property type="entry name" value="ARM-like"/>
</dbReference>
<evidence type="ECO:0000256" key="4">
    <source>
        <dbReference type="SAM" id="MobiDB-lite"/>
    </source>
</evidence>
<dbReference type="InterPro" id="IPR033133">
    <property type="entry name" value="PUM-HD"/>
</dbReference>
<evidence type="ECO:0000256" key="2">
    <source>
        <dbReference type="ARBA" id="ARBA00022884"/>
    </source>
</evidence>